<sequence>PYFGEKIKGEWIYEPKIDGWRMQILRYPKGQVEFWGRRLGDNFKNAWKEAVKICKECDKGVLLSQRYFYEAIYKPQRDELATKWTEESNIEVKKC</sequence>
<reference evidence="1" key="1">
    <citation type="journal article" date="2014" name="Front. Microbiol.">
        <title>High frequency of phylogenetically diverse reductive dehalogenase-homologous genes in deep subseafloor sedimentary metagenomes.</title>
        <authorList>
            <person name="Kawai M."/>
            <person name="Futagami T."/>
            <person name="Toyoda A."/>
            <person name="Takaki Y."/>
            <person name="Nishi S."/>
            <person name="Hori S."/>
            <person name="Arai W."/>
            <person name="Tsubouchi T."/>
            <person name="Morono Y."/>
            <person name="Uchiyama I."/>
            <person name="Ito T."/>
            <person name="Fujiyama A."/>
            <person name="Inagaki F."/>
            <person name="Takami H."/>
        </authorList>
    </citation>
    <scope>NUCLEOTIDE SEQUENCE</scope>
    <source>
        <strain evidence="1">Expedition CK06-06</strain>
    </source>
</reference>
<proteinExistence type="predicted"/>
<accession>X1NX04</accession>
<evidence type="ECO:0000313" key="1">
    <source>
        <dbReference type="EMBL" id="GAI31315.1"/>
    </source>
</evidence>
<dbReference type="AlphaFoldDB" id="X1NX04"/>
<dbReference type="SUPFAM" id="SSF56091">
    <property type="entry name" value="DNA ligase/mRNA capping enzyme, catalytic domain"/>
    <property type="match status" value="1"/>
</dbReference>
<comment type="caution">
    <text evidence="1">The sequence shown here is derived from an EMBL/GenBank/DDBJ whole genome shotgun (WGS) entry which is preliminary data.</text>
</comment>
<protein>
    <recommendedName>
        <fullName evidence="2">ATP-dependent DNA ligase family profile domain-containing protein</fullName>
    </recommendedName>
</protein>
<dbReference type="EMBL" id="BARV01016848">
    <property type="protein sequence ID" value="GAI31315.1"/>
    <property type="molecule type" value="Genomic_DNA"/>
</dbReference>
<evidence type="ECO:0008006" key="2">
    <source>
        <dbReference type="Google" id="ProtNLM"/>
    </source>
</evidence>
<name>X1NX04_9ZZZZ</name>
<feature type="non-terminal residue" evidence="1">
    <location>
        <position position="1"/>
    </location>
</feature>
<dbReference type="Gene3D" id="3.30.470.30">
    <property type="entry name" value="DNA ligase/mRNA capping enzyme"/>
    <property type="match status" value="1"/>
</dbReference>
<gene>
    <name evidence="1" type="ORF">S06H3_28820</name>
</gene>
<organism evidence="1">
    <name type="scientific">marine sediment metagenome</name>
    <dbReference type="NCBI Taxonomy" id="412755"/>
    <lineage>
        <taxon>unclassified sequences</taxon>
        <taxon>metagenomes</taxon>
        <taxon>ecological metagenomes</taxon>
    </lineage>
</organism>